<dbReference type="AlphaFoldDB" id="A0AAE3K7Y8"/>
<accession>A0AAE3K7Y8</accession>
<evidence type="ECO:0000313" key="3">
    <source>
        <dbReference type="Proteomes" id="UP001203207"/>
    </source>
</evidence>
<comment type="caution">
    <text evidence="2">The sequence shown here is derived from an EMBL/GenBank/DDBJ whole genome shotgun (WGS) entry which is preliminary data.</text>
</comment>
<feature type="transmembrane region" description="Helical" evidence="1">
    <location>
        <begin position="155"/>
        <end position="172"/>
    </location>
</feature>
<evidence type="ECO:0000313" key="2">
    <source>
        <dbReference type="EMBL" id="MCL9816478.1"/>
    </source>
</evidence>
<keyword evidence="1" id="KW-0812">Transmembrane</keyword>
<keyword evidence="1" id="KW-0472">Membrane</keyword>
<reference evidence="2" key="2">
    <citation type="submission" date="2022-02" db="EMBL/GenBank/DDBJ databases">
        <authorList>
            <person name="Elcheninov A.G."/>
            <person name="Sorokin D.Y."/>
            <person name="Kublanov I.V."/>
        </authorList>
    </citation>
    <scope>NUCLEOTIDE SEQUENCE</scope>
    <source>
        <strain evidence="2">AArc-St2</strain>
    </source>
</reference>
<feature type="transmembrane region" description="Helical" evidence="1">
    <location>
        <begin position="58"/>
        <end position="85"/>
    </location>
</feature>
<proteinExistence type="predicted"/>
<keyword evidence="1" id="KW-1133">Transmembrane helix</keyword>
<dbReference type="RefSeq" id="WP_250583419.1">
    <property type="nucleotide sequence ID" value="NZ_JAKRVX010000002.1"/>
</dbReference>
<sequence>MMSPTHIGVGITLATIMFPIAPEFAVIAAIGGIAGGIFPDLDLFVGVHRKTLHFPVYYWIPTVLSIGAAVYSLSSLTVFLSFFFVSAAIHSGMDWFGAGPEPRPWNKESQEAVYAHTHRRWLAPKYWIRYDGAPEDLFLSIVLIVPGIILFTEPIPVLATVALVVGILYVAIRKEIPDRFGDRI</sequence>
<protein>
    <submittedName>
        <fullName evidence="2">Metal-dependent hydrolase</fullName>
    </submittedName>
</protein>
<organism evidence="2 3">
    <name type="scientific">Natronocalculus amylovorans</name>
    <dbReference type="NCBI Taxonomy" id="2917812"/>
    <lineage>
        <taxon>Archaea</taxon>
        <taxon>Methanobacteriati</taxon>
        <taxon>Methanobacteriota</taxon>
        <taxon>Stenosarchaea group</taxon>
        <taxon>Halobacteria</taxon>
        <taxon>Halobacteriales</taxon>
        <taxon>Haloferacaceae</taxon>
        <taxon>Natronocalculus</taxon>
    </lineage>
</organism>
<keyword evidence="3" id="KW-1185">Reference proteome</keyword>
<evidence type="ECO:0000256" key="1">
    <source>
        <dbReference type="SAM" id="Phobius"/>
    </source>
</evidence>
<gene>
    <name evidence="2" type="ORF">AArcSt2_05915</name>
</gene>
<reference evidence="2" key="1">
    <citation type="journal article" date="2022" name="Syst. Appl. Microbiol.">
        <title>Natronocalculus amylovorans gen. nov., sp. nov., and Natranaeroarchaeum aerophilus sp. nov., dominant culturable amylolytic natronoarchaea from hypersaline soda lakes in southwestern Siberia.</title>
        <authorList>
            <person name="Sorokin D.Y."/>
            <person name="Elcheninov A.G."/>
            <person name="Khizhniak T.V."/>
            <person name="Koenen M."/>
            <person name="Bale N.J."/>
            <person name="Damste J.S.S."/>
            <person name="Kublanov I.V."/>
        </authorList>
    </citation>
    <scope>NUCLEOTIDE SEQUENCE</scope>
    <source>
        <strain evidence="2">AArc-St2</strain>
    </source>
</reference>
<dbReference type="EMBL" id="JAKRVX010000002">
    <property type="protein sequence ID" value="MCL9816478.1"/>
    <property type="molecule type" value="Genomic_DNA"/>
</dbReference>
<keyword evidence="2" id="KW-0378">Hydrolase</keyword>
<feature type="transmembrane region" description="Helical" evidence="1">
    <location>
        <begin position="12"/>
        <end position="38"/>
    </location>
</feature>
<dbReference type="GO" id="GO:0016787">
    <property type="term" value="F:hydrolase activity"/>
    <property type="evidence" value="ECO:0007669"/>
    <property type="project" value="UniProtKB-KW"/>
</dbReference>
<name>A0AAE3K7Y8_9EURY</name>
<dbReference type="Proteomes" id="UP001203207">
    <property type="component" value="Unassembled WGS sequence"/>
</dbReference>